<protein>
    <submittedName>
        <fullName evidence="2">Uncharacterized protein</fullName>
    </submittedName>
</protein>
<accession>A0A059Q384</accession>
<sequence>MDEPHIHAAPPQCAISRPVFLKAVGELHGHSGIGRLLARFYARAAASLVDLDPLAGMGVANVDLVYFNVRFLAMSEDDLPYHDRVADDGDLETIGRYRHSAASSTQRGAEPDRYALREEPRRSHAPVSV</sequence>
<dbReference type="AlphaFoldDB" id="A0A059Q384"/>
<feature type="compositionally biased region" description="Basic and acidic residues" evidence="1">
    <location>
        <begin position="109"/>
        <end position="122"/>
    </location>
</feature>
<reference evidence="2" key="1">
    <citation type="submission" date="2013-05" db="EMBL/GenBank/DDBJ databases">
        <title>Building the sugarcane genome for biotechnology and identifying evolutionary trends.</title>
        <authorList>
            <person name="De Setta N."/>
            <person name="Monteiro-Vitorello C.B."/>
            <person name="Metcalfe C.J."/>
            <person name="Cruz G.M.Q."/>
            <person name="Del Bem L.E."/>
            <person name="Vicentini R."/>
            <person name="Nogueira F.T.S."/>
            <person name="Campos R.A."/>
            <person name="Nunes S.L."/>
            <person name="Turrini P.C.G."/>
            <person name="Vieira A.P."/>
            <person name="Cruz E.A.O."/>
            <person name="Correa T.C.S."/>
            <person name="Hotta C.T."/>
            <person name="de Mello-Varani A."/>
            <person name="Vautrin S."/>
            <person name="Trindade A.S."/>
            <person name="Vilela M.M."/>
            <person name="Horta C.L."/>
            <person name="Sato P.M."/>
            <person name="de Andrade R.F."/>
            <person name="Nishiyama M.Y."/>
            <person name="Cardoso-Silva C.B."/>
            <person name="Scortecci K.C."/>
            <person name="Garcia A.A.F."/>
            <person name="Carneiro M.S."/>
            <person name="Kim C."/>
            <person name="Paterson A.H."/>
            <person name="Berges H."/>
            <person name="D'Hont A."/>
            <person name="de-Souza A.P."/>
            <person name="Souza G.M."/>
            <person name="Vincentz M."/>
            <person name="Kitajima J.P."/>
            <person name="Van Sluys M.-A."/>
        </authorList>
    </citation>
    <scope>NUCLEOTIDE SEQUENCE</scope>
</reference>
<name>A0A059Q384_9POAL</name>
<proteinExistence type="predicted"/>
<gene>
    <name evidence="2" type="ORF">SHCRBa_009_C19_R_70</name>
</gene>
<evidence type="ECO:0000313" key="2">
    <source>
        <dbReference type="EMBL" id="AGT17141.1"/>
    </source>
</evidence>
<evidence type="ECO:0000256" key="1">
    <source>
        <dbReference type="SAM" id="MobiDB-lite"/>
    </source>
</evidence>
<feature type="region of interest" description="Disordered" evidence="1">
    <location>
        <begin position="97"/>
        <end position="129"/>
    </location>
</feature>
<dbReference type="EMBL" id="KF184742">
    <property type="protein sequence ID" value="AGT17141.1"/>
    <property type="molecule type" value="Genomic_DNA"/>
</dbReference>
<organism evidence="2">
    <name type="scientific">Saccharum hybrid cultivar R570</name>
    <dbReference type="NCBI Taxonomy" id="131158"/>
    <lineage>
        <taxon>Eukaryota</taxon>
        <taxon>Viridiplantae</taxon>
        <taxon>Streptophyta</taxon>
        <taxon>Embryophyta</taxon>
        <taxon>Tracheophyta</taxon>
        <taxon>Spermatophyta</taxon>
        <taxon>Magnoliopsida</taxon>
        <taxon>Liliopsida</taxon>
        <taxon>Poales</taxon>
        <taxon>Poaceae</taxon>
        <taxon>PACMAD clade</taxon>
        <taxon>Panicoideae</taxon>
        <taxon>Andropogonodae</taxon>
        <taxon>Andropogoneae</taxon>
        <taxon>Saccharinae</taxon>
        <taxon>Saccharum</taxon>
        <taxon>Saccharum officinarum species complex</taxon>
    </lineage>
</organism>